<evidence type="ECO:0000256" key="8">
    <source>
        <dbReference type="ARBA" id="ARBA00022801"/>
    </source>
</evidence>
<feature type="coiled-coil region" evidence="12">
    <location>
        <begin position="70"/>
        <end position="102"/>
    </location>
</feature>
<evidence type="ECO:0000256" key="14">
    <source>
        <dbReference type="SAM" id="Phobius"/>
    </source>
</evidence>
<evidence type="ECO:0000256" key="10">
    <source>
        <dbReference type="ARBA" id="ARBA00022989"/>
    </source>
</evidence>
<evidence type="ECO:0000256" key="5">
    <source>
        <dbReference type="ARBA" id="ARBA00022640"/>
    </source>
</evidence>
<reference evidence="16" key="1">
    <citation type="submission" date="2021-01" db="EMBL/GenBank/DDBJ databases">
        <authorList>
            <person name="Corre E."/>
            <person name="Pelletier E."/>
            <person name="Niang G."/>
            <person name="Scheremetjew M."/>
            <person name="Finn R."/>
            <person name="Kale V."/>
            <person name="Holt S."/>
            <person name="Cochrane G."/>
            <person name="Meng A."/>
            <person name="Brown T."/>
            <person name="Cohen L."/>
        </authorList>
    </citation>
    <scope>NUCLEOTIDE SEQUENCE</scope>
    <source>
        <strain evidence="16">CCMP1452</strain>
    </source>
</reference>
<keyword evidence="8" id="KW-0378">Hydrolase</keyword>
<gene>
    <name evidence="16" type="ORF">EANT1437_LOCUS9437</name>
</gene>
<keyword evidence="11 14" id="KW-0472">Membrane</keyword>
<keyword evidence="9" id="KW-0809">Transit peptide</keyword>
<dbReference type="Pfam" id="PF02163">
    <property type="entry name" value="Peptidase_M50"/>
    <property type="match status" value="1"/>
</dbReference>
<dbReference type="AlphaFoldDB" id="A0A7S2WCP8"/>
<keyword evidence="10 14" id="KW-1133">Transmembrane helix</keyword>
<feature type="transmembrane region" description="Helical" evidence="14">
    <location>
        <begin position="616"/>
        <end position="632"/>
    </location>
</feature>
<dbReference type="PANTHER" id="PTHR31412:SF0">
    <property type="entry name" value="ZINC METALLOPROTEASE EGY1, CHLOROPLASTIC-RELATED"/>
    <property type="match status" value="1"/>
</dbReference>
<evidence type="ECO:0000256" key="11">
    <source>
        <dbReference type="ARBA" id="ARBA00023136"/>
    </source>
</evidence>
<evidence type="ECO:0000256" key="13">
    <source>
        <dbReference type="SAM" id="MobiDB-lite"/>
    </source>
</evidence>
<evidence type="ECO:0000256" key="9">
    <source>
        <dbReference type="ARBA" id="ARBA00022946"/>
    </source>
</evidence>
<sequence>MSRISTCRRQTGTIIMWIYVLIAVLMTQCDAFTSITRITTPKRFVESPSIRRHMSIDDGDNNNDKKKSYSDELREQAARALLEAERLEAELTLEKIAKLEKLVTGGQKNEADQQKVLDQIQILAKTMDPKSEIAPTMNKEKSLETNRYKNWKTEGPLFDLKKQTLTESELEGATTYFTDLPKPMQMALAKACDFENDTVVSPLIIVMALYERREELTPQKLEQLYRRELKGPQNEKPAEGNEKAEDVVDVFAKLVLEKDPEQYRMENMVGSLLPRVIQQEGKIQPSEQDAQTLLTKALGKNTFQPSSKPISIPGGYIIRGINKMSNSTFLMETIDAAMNEEGDWMDKFQVCYVMDPTPEAMNDVEKIDGDPVLLITTNDLSPTTNGFLLYLITLASFFLTLVFGVATYGDNTIVMTRLSELTSSSDLTQSADFAWFNELVTPFFLALAVPQVVHELGHLFMAWKNKFAITPPTIFPLVSLPYFTFSNKLKSSPKNYQALYEFAIIGPALGMICSLLLFIAGLQLTIEMDAEALKYAPALPVGFLNLSSLGGTLVDTFLGGGDGILLGQDPTTAVKLHPFAIAGLTSLMIQALDVIPSGSNDGGRISQSLLGRSGHLVFGGLVYFGILLYVIFNPDNRDFFLAFLLFNGFAQKDMEVPCRDEVQELGVPQAAGALLIWSVAILTLVPLS</sequence>
<feature type="region of interest" description="Disordered" evidence="13">
    <location>
        <begin position="49"/>
        <end position="70"/>
    </location>
</feature>
<keyword evidence="7 14" id="KW-0812">Transmembrane</keyword>
<accession>A0A7S2WCP8</accession>
<evidence type="ECO:0000313" key="16">
    <source>
        <dbReference type="EMBL" id="CAD9680211.1"/>
    </source>
</evidence>
<dbReference type="PANTHER" id="PTHR31412">
    <property type="entry name" value="ZINC METALLOPROTEASE EGY1"/>
    <property type="match status" value="1"/>
</dbReference>
<dbReference type="GO" id="GO:0008233">
    <property type="term" value="F:peptidase activity"/>
    <property type="evidence" value="ECO:0007669"/>
    <property type="project" value="UniProtKB-KW"/>
</dbReference>
<proteinExistence type="inferred from homology"/>
<dbReference type="InterPro" id="IPR044838">
    <property type="entry name" value="EGY1-like"/>
</dbReference>
<dbReference type="GO" id="GO:0006508">
    <property type="term" value="P:proteolysis"/>
    <property type="evidence" value="ECO:0007669"/>
    <property type="project" value="UniProtKB-KW"/>
</dbReference>
<evidence type="ECO:0000256" key="3">
    <source>
        <dbReference type="ARBA" id="ARBA00007931"/>
    </source>
</evidence>
<keyword evidence="12" id="KW-0175">Coiled coil</keyword>
<evidence type="ECO:0000256" key="6">
    <source>
        <dbReference type="ARBA" id="ARBA00022670"/>
    </source>
</evidence>
<keyword evidence="4" id="KW-0150">Chloroplast</keyword>
<evidence type="ECO:0000256" key="1">
    <source>
        <dbReference type="ARBA" id="ARBA00004141"/>
    </source>
</evidence>
<feature type="transmembrane region" description="Helical" evidence="14">
    <location>
        <begin position="498"/>
        <end position="520"/>
    </location>
</feature>
<evidence type="ECO:0000256" key="4">
    <source>
        <dbReference type="ARBA" id="ARBA00022528"/>
    </source>
</evidence>
<keyword evidence="5" id="KW-0934">Plastid</keyword>
<feature type="transmembrane region" description="Helical" evidence="14">
    <location>
        <begin position="12"/>
        <end position="33"/>
    </location>
</feature>
<comment type="subcellular location">
    <subcellularLocation>
        <location evidence="1">Membrane</location>
        <topology evidence="1">Multi-pass membrane protein</topology>
    </subcellularLocation>
    <subcellularLocation>
        <location evidence="2">Plastid</location>
        <location evidence="2">Chloroplast</location>
    </subcellularLocation>
</comment>
<dbReference type="InterPro" id="IPR008915">
    <property type="entry name" value="Peptidase_M50"/>
</dbReference>
<evidence type="ECO:0000256" key="2">
    <source>
        <dbReference type="ARBA" id="ARBA00004229"/>
    </source>
</evidence>
<evidence type="ECO:0000259" key="15">
    <source>
        <dbReference type="Pfam" id="PF02163"/>
    </source>
</evidence>
<organism evidence="16">
    <name type="scientific">Eucampia antarctica</name>
    <dbReference type="NCBI Taxonomy" id="49252"/>
    <lineage>
        <taxon>Eukaryota</taxon>
        <taxon>Sar</taxon>
        <taxon>Stramenopiles</taxon>
        <taxon>Ochrophyta</taxon>
        <taxon>Bacillariophyta</taxon>
        <taxon>Mediophyceae</taxon>
        <taxon>Biddulphiophycidae</taxon>
        <taxon>Hemiaulales</taxon>
        <taxon>Hemiaulaceae</taxon>
        <taxon>Eucampia</taxon>
    </lineage>
</organism>
<keyword evidence="6" id="KW-0645">Protease</keyword>
<comment type="similarity">
    <text evidence="3">Belongs to the peptidase M50B family.</text>
</comment>
<dbReference type="EMBL" id="HBHI01018429">
    <property type="protein sequence ID" value="CAD9680211.1"/>
    <property type="molecule type" value="Transcribed_RNA"/>
</dbReference>
<name>A0A7S2WCP8_9STRA</name>
<feature type="transmembrane region" description="Helical" evidence="14">
    <location>
        <begin position="576"/>
        <end position="595"/>
    </location>
</feature>
<feature type="domain" description="Peptidase M50" evidence="15">
    <location>
        <begin position="443"/>
        <end position="612"/>
    </location>
</feature>
<evidence type="ECO:0000256" key="12">
    <source>
        <dbReference type="SAM" id="Coils"/>
    </source>
</evidence>
<dbReference type="GO" id="GO:0016020">
    <property type="term" value="C:membrane"/>
    <property type="evidence" value="ECO:0007669"/>
    <property type="project" value="UniProtKB-SubCell"/>
</dbReference>
<protein>
    <recommendedName>
        <fullName evidence="15">Peptidase M50 domain-containing protein</fullName>
    </recommendedName>
</protein>
<evidence type="ECO:0000256" key="7">
    <source>
        <dbReference type="ARBA" id="ARBA00022692"/>
    </source>
</evidence>
<dbReference type="GO" id="GO:0009507">
    <property type="term" value="C:chloroplast"/>
    <property type="evidence" value="ECO:0007669"/>
    <property type="project" value="UniProtKB-SubCell"/>
</dbReference>
<feature type="transmembrane region" description="Helical" evidence="14">
    <location>
        <begin position="387"/>
        <end position="408"/>
    </location>
</feature>